<organism evidence="1 2">
    <name type="scientific">Rhodoferax potami</name>
    <dbReference type="NCBI Taxonomy" id="3068338"/>
    <lineage>
        <taxon>Bacteria</taxon>
        <taxon>Pseudomonadati</taxon>
        <taxon>Pseudomonadota</taxon>
        <taxon>Betaproteobacteria</taxon>
        <taxon>Burkholderiales</taxon>
        <taxon>Comamonadaceae</taxon>
        <taxon>Rhodoferax</taxon>
    </lineage>
</organism>
<evidence type="ECO:0000313" key="1">
    <source>
        <dbReference type="EMBL" id="MDT7520751.1"/>
    </source>
</evidence>
<reference evidence="1 2" key="1">
    <citation type="submission" date="2023-08" db="EMBL/GenBank/DDBJ databases">
        <title>Rhodoferax potami sp. nov. and Rhodoferax mekongensis sp. nov., isolated from the Mekong River in Thailand.</title>
        <authorList>
            <person name="Kitikhun S."/>
            <person name="Charoenyingcharoen P."/>
            <person name="Siriarchawattana P."/>
            <person name="Likhitrattanapisal S."/>
            <person name="Nilsakha T."/>
            <person name="Chanpet A."/>
            <person name="Rattanawaree P."/>
            <person name="Ingsriswang S."/>
        </authorList>
    </citation>
    <scope>NUCLEOTIDE SEQUENCE [LARGE SCALE GENOMIC DNA]</scope>
    <source>
        <strain evidence="1 2">TBRC 17660</strain>
    </source>
</reference>
<dbReference type="Proteomes" id="UP001321700">
    <property type="component" value="Unassembled WGS sequence"/>
</dbReference>
<dbReference type="EMBL" id="JAVBIK010000003">
    <property type="protein sequence ID" value="MDT7520751.1"/>
    <property type="molecule type" value="Genomic_DNA"/>
</dbReference>
<dbReference type="RefSeq" id="WP_313876414.1">
    <property type="nucleotide sequence ID" value="NZ_JAVBIK010000003.1"/>
</dbReference>
<sequence>MDIVTSREKLLQGLLWNNFVLGLSGRVLFSVHPDRHAVVPTLQQDLPAEANAEDFVELLQTIAGNAKNIWSEARAAFGRAEVALQLGLPHSGASKVSQRSVG</sequence>
<gene>
    <name evidence="1" type="ORF">RAE19_19105</name>
</gene>
<name>A0ABU3KSG8_9BURK</name>
<keyword evidence="2" id="KW-1185">Reference proteome</keyword>
<proteinExistence type="predicted"/>
<protein>
    <submittedName>
        <fullName evidence="1">Uncharacterized protein</fullName>
    </submittedName>
</protein>
<comment type="caution">
    <text evidence="1">The sequence shown here is derived from an EMBL/GenBank/DDBJ whole genome shotgun (WGS) entry which is preliminary data.</text>
</comment>
<evidence type="ECO:0000313" key="2">
    <source>
        <dbReference type="Proteomes" id="UP001321700"/>
    </source>
</evidence>
<accession>A0ABU3KSG8</accession>